<dbReference type="EMBL" id="PJQY01002987">
    <property type="protein sequence ID" value="PQM41124.1"/>
    <property type="molecule type" value="Genomic_DNA"/>
</dbReference>
<evidence type="ECO:0000313" key="2">
    <source>
        <dbReference type="Proteomes" id="UP000250321"/>
    </source>
</evidence>
<protein>
    <submittedName>
        <fullName evidence="1">Uncharacterized protein</fullName>
    </submittedName>
</protein>
<dbReference type="Proteomes" id="UP000250321">
    <property type="component" value="Unassembled WGS sequence"/>
</dbReference>
<gene>
    <name evidence="1" type="ORF">Pyn_41130</name>
</gene>
<accession>A0A314UX59</accession>
<keyword evidence="2" id="KW-1185">Reference proteome</keyword>
<sequence>MDIIKRQVPFNLNLLMNGPVGLFPSQVFFSPNIVIGVLRRIQQLVDRHQCPDCIFLAHADAISIFNKIESCIRLTRIQSSPVLGLMSGFLPIHGFCFIDVPLLDIRPVQQTWYERV</sequence>
<evidence type="ECO:0000313" key="1">
    <source>
        <dbReference type="EMBL" id="PQM41124.1"/>
    </source>
</evidence>
<name>A0A314UX59_PRUYE</name>
<comment type="caution">
    <text evidence="1">The sequence shown here is derived from an EMBL/GenBank/DDBJ whole genome shotgun (WGS) entry which is preliminary data.</text>
</comment>
<reference evidence="1 2" key="1">
    <citation type="submission" date="2018-02" db="EMBL/GenBank/DDBJ databases">
        <title>Draft genome of wild Prunus yedoensis var. nudiflora.</title>
        <authorList>
            <person name="Baek S."/>
            <person name="Kim J.-H."/>
            <person name="Choi K."/>
            <person name="Kim G.-B."/>
            <person name="Cho A."/>
            <person name="Jang H."/>
            <person name="Shin C.-H."/>
            <person name="Yu H.-J."/>
            <person name="Mun J.-H."/>
        </authorList>
    </citation>
    <scope>NUCLEOTIDE SEQUENCE [LARGE SCALE GENOMIC DNA]</scope>
    <source>
        <strain evidence="2">cv. Jeju island</strain>
        <tissue evidence="1">Leaf</tissue>
    </source>
</reference>
<proteinExistence type="predicted"/>
<dbReference type="AlphaFoldDB" id="A0A314UX59"/>
<organism evidence="1 2">
    <name type="scientific">Prunus yedoensis var. nudiflora</name>
    <dbReference type="NCBI Taxonomy" id="2094558"/>
    <lineage>
        <taxon>Eukaryota</taxon>
        <taxon>Viridiplantae</taxon>
        <taxon>Streptophyta</taxon>
        <taxon>Embryophyta</taxon>
        <taxon>Tracheophyta</taxon>
        <taxon>Spermatophyta</taxon>
        <taxon>Magnoliopsida</taxon>
        <taxon>eudicotyledons</taxon>
        <taxon>Gunneridae</taxon>
        <taxon>Pentapetalae</taxon>
        <taxon>rosids</taxon>
        <taxon>fabids</taxon>
        <taxon>Rosales</taxon>
        <taxon>Rosaceae</taxon>
        <taxon>Amygdaloideae</taxon>
        <taxon>Amygdaleae</taxon>
        <taxon>Prunus</taxon>
    </lineage>
</organism>